<feature type="transmembrane region" description="Helical" evidence="1">
    <location>
        <begin position="20"/>
        <end position="39"/>
    </location>
</feature>
<dbReference type="EMBL" id="MEWG01000018">
    <property type="protein sequence ID" value="OGC77521.1"/>
    <property type="molecule type" value="Genomic_DNA"/>
</dbReference>
<gene>
    <name evidence="2" type="ORF">A2619_01920</name>
</gene>
<evidence type="ECO:0000313" key="2">
    <source>
        <dbReference type="EMBL" id="OGC77521.1"/>
    </source>
</evidence>
<keyword evidence="1" id="KW-0812">Transmembrane</keyword>
<comment type="caution">
    <text evidence="2">The sequence shown here is derived from an EMBL/GenBank/DDBJ whole genome shotgun (WGS) entry which is preliminary data.</text>
</comment>
<keyword evidence="1" id="KW-1133">Transmembrane helix</keyword>
<name>A0A1F4X7K7_UNCKA</name>
<evidence type="ECO:0000256" key="1">
    <source>
        <dbReference type="SAM" id="Phobius"/>
    </source>
</evidence>
<sequence length="301" mass="33862">MKNIWEGVLARLADGKPVISITWFLLIVSATALATYLAFTLRFGTGLEKAVVVENQPITETLVEAGESSPEVDPTQHFMMVRDFENYKTSRYLMSSGASEDINEISSLPAPTNLDDLVADMPYYTFVDASMDEIDTPYDWIWAESTGYNWASPGLNANWEIESAAAGEIYDISVSQITDSFQLSWVKDSEMFVEQVPYGNIIKVSTCDEADGINSSAAVYIQVLEEEIRFLRPQGEPLFSAHAITCNGDRDYLIWDTYTRIPFAVVDKAGMVEYFWHQPLSCQGTDWEYGLCWSFDTDIAR</sequence>
<evidence type="ECO:0000313" key="3">
    <source>
        <dbReference type="Proteomes" id="UP000176815"/>
    </source>
</evidence>
<keyword evidence="1" id="KW-0472">Membrane</keyword>
<reference evidence="2 3" key="1">
    <citation type="journal article" date="2016" name="Nat. Commun.">
        <title>Thousands of microbial genomes shed light on interconnected biogeochemical processes in an aquifer system.</title>
        <authorList>
            <person name="Anantharaman K."/>
            <person name="Brown C.T."/>
            <person name="Hug L.A."/>
            <person name="Sharon I."/>
            <person name="Castelle C.J."/>
            <person name="Probst A.J."/>
            <person name="Thomas B.C."/>
            <person name="Singh A."/>
            <person name="Wilkins M.J."/>
            <person name="Karaoz U."/>
            <person name="Brodie E.L."/>
            <person name="Williams K.H."/>
            <person name="Hubbard S.S."/>
            <person name="Banfield J.F."/>
        </authorList>
    </citation>
    <scope>NUCLEOTIDE SEQUENCE [LARGE SCALE GENOMIC DNA]</scope>
</reference>
<dbReference type="Proteomes" id="UP000176815">
    <property type="component" value="Unassembled WGS sequence"/>
</dbReference>
<proteinExistence type="predicted"/>
<organism evidence="2 3">
    <name type="scientific">candidate division WWE3 bacterium RIFOXYD1_FULL_39_9</name>
    <dbReference type="NCBI Taxonomy" id="1802649"/>
    <lineage>
        <taxon>Bacteria</taxon>
        <taxon>Katanobacteria</taxon>
    </lineage>
</organism>
<protein>
    <submittedName>
        <fullName evidence="2">Uncharacterized protein</fullName>
    </submittedName>
</protein>
<accession>A0A1F4X7K7</accession>
<dbReference type="AlphaFoldDB" id="A0A1F4X7K7"/>